<dbReference type="OrthoDB" id="411785at2759"/>
<gene>
    <name evidence="6" type="primary">LOC110981593</name>
</gene>
<comment type="similarity">
    <text evidence="1">Belongs to the methyltransferase superfamily.</text>
</comment>
<proteinExistence type="inferred from homology"/>
<keyword evidence="3" id="KW-0808">Transferase</keyword>
<dbReference type="InterPro" id="IPR025714">
    <property type="entry name" value="Methyltranfer_dom"/>
</dbReference>
<dbReference type="GeneID" id="110981593"/>
<dbReference type="Pfam" id="PF13847">
    <property type="entry name" value="Methyltransf_31"/>
    <property type="match status" value="1"/>
</dbReference>
<evidence type="ECO:0000259" key="4">
    <source>
        <dbReference type="Pfam" id="PF13847"/>
    </source>
</evidence>
<reference evidence="6" key="1">
    <citation type="submission" date="2025-08" db="UniProtKB">
        <authorList>
            <consortium name="RefSeq"/>
        </authorList>
    </citation>
    <scope>IDENTIFICATION</scope>
</reference>
<evidence type="ECO:0000313" key="6">
    <source>
        <dbReference type="RefSeq" id="XP_022094951.1"/>
    </source>
</evidence>
<accession>A0A8B7YUE0</accession>
<protein>
    <submittedName>
        <fullName evidence="6">Methyltransferase-like protein 12, mitochondrial</fullName>
    </submittedName>
</protein>
<dbReference type="KEGG" id="aplc:110981593"/>
<evidence type="ECO:0000256" key="3">
    <source>
        <dbReference type="ARBA" id="ARBA00022679"/>
    </source>
</evidence>
<keyword evidence="5" id="KW-1185">Reference proteome</keyword>
<keyword evidence="2" id="KW-0489">Methyltransferase</keyword>
<organism evidence="5 6">
    <name type="scientific">Acanthaster planci</name>
    <name type="common">Crown-of-thorns starfish</name>
    <dbReference type="NCBI Taxonomy" id="133434"/>
    <lineage>
        <taxon>Eukaryota</taxon>
        <taxon>Metazoa</taxon>
        <taxon>Echinodermata</taxon>
        <taxon>Eleutherozoa</taxon>
        <taxon>Asterozoa</taxon>
        <taxon>Asteroidea</taxon>
        <taxon>Valvatacea</taxon>
        <taxon>Valvatida</taxon>
        <taxon>Acanthasteridae</taxon>
        <taxon>Acanthaster</taxon>
    </lineage>
</organism>
<dbReference type="CDD" id="cd02440">
    <property type="entry name" value="AdoMet_MTases"/>
    <property type="match status" value="1"/>
</dbReference>
<evidence type="ECO:0000256" key="1">
    <source>
        <dbReference type="ARBA" id="ARBA00008361"/>
    </source>
</evidence>
<feature type="domain" description="Methyltransferase" evidence="4">
    <location>
        <begin position="113"/>
        <end position="223"/>
    </location>
</feature>
<dbReference type="OMA" id="LMQEHIQ"/>
<dbReference type="PANTHER" id="PTHR12176:SF83">
    <property type="entry name" value="CITRATE SYNTHASE-LYSINE N-METHYLTRANSFERASE CSKMT, MITOCHONDRIAL"/>
    <property type="match status" value="1"/>
</dbReference>
<sequence length="276" mass="30962">MESRVKMAASIKHVRLLSVMQKRFVFDVGIVLSIPRVCHQLYRGRLSWHGIRYFSSNESYRSNTGTRKYWDDFYNERKSASGQSFDWFFAHDVANQWLAECIFTGKTGRVNVVNVLELGCGTSTLASNLLKGNGDIMSVVCLDFALSAVGQAQSISRKICSSGRESLQFIAADASRLPFRNDQFDVVFEKGTFDAMLNGGRSGLARLSFGETVRVLSSQGIFLQFSDENPDIRLSFLEEALRESGMDRTQASVTFQDVGCSYGVEYFLYSTKLSKL</sequence>
<dbReference type="PANTHER" id="PTHR12176">
    <property type="entry name" value="SAM-DEPENDENT METHYLTRANSFERASE SUPERFAMILY PROTEIN"/>
    <property type="match status" value="1"/>
</dbReference>
<dbReference type="SUPFAM" id="SSF53335">
    <property type="entry name" value="S-adenosyl-L-methionine-dependent methyltransferases"/>
    <property type="match status" value="1"/>
</dbReference>
<dbReference type="GO" id="GO:0008168">
    <property type="term" value="F:methyltransferase activity"/>
    <property type="evidence" value="ECO:0007669"/>
    <property type="project" value="UniProtKB-KW"/>
</dbReference>
<evidence type="ECO:0000313" key="5">
    <source>
        <dbReference type="Proteomes" id="UP000694845"/>
    </source>
</evidence>
<dbReference type="RefSeq" id="XP_022094951.1">
    <property type="nucleotide sequence ID" value="XM_022239259.1"/>
</dbReference>
<dbReference type="AlphaFoldDB" id="A0A8B7YUE0"/>
<dbReference type="Proteomes" id="UP000694845">
    <property type="component" value="Unplaced"/>
</dbReference>
<dbReference type="InterPro" id="IPR051419">
    <property type="entry name" value="Lys/N-term_MeTrsfase_sf"/>
</dbReference>
<dbReference type="Gene3D" id="3.40.50.150">
    <property type="entry name" value="Vaccinia Virus protein VP39"/>
    <property type="match status" value="1"/>
</dbReference>
<dbReference type="InterPro" id="IPR029063">
    <property type="entry name" value="SAM-dependent_MTases_sf"/>
</dbReference>
<evidence type="ECO:0000256" key="2">
    <source>
        <dbReference type="ARBA" id="ARBA00022603"/>
    </source>
</evidence>
<dbReference type="GO" id="GO:0032259">
    <property type="term" value="P:methylation"/>
    <property type="evidence" value="ECO:0007669"/>
    <property type="project" value="UniProtKB-KW"/>
</dbReference>
<name>A0A8B7YUE0_ACAPL</name>